<evidence type="ECO:0000256" key="1">
    <source>
        <dbReference type="ARBA" id="ARBA00023015"/>
    </source>
</evidence>
<dbReference type="Proteomes" id="UP000078070">
    <property type="component" value="Chromosome"/>
</dbReference>
<dbReference type="InterPro" id="IPR009057">
    <property type="entry name" value="Homeodomain-like_sf"/>
</dbReference>
<dbReference type="OrthoDB" id="5582699at2"/>
<keyword evidence="2" id="KW-0238">DNA-binding</keyword>
<evidence type="ECO:0000313" key="6">
    <source>
        <dbReference type="Proteomes" id="UP000078070"/>
    </source>
</evidence>
<gene>
    <name evidence="5" type="ORF">A8C75_11830</name>
</gene>
<evidence type="ECO:0000256" key="2">
    <source>
        <dbReference type="ARBA" id="ARBA00023125"/>
    </source>
</evidence>
<name>A0A1A9F673_9GAMM</name>
<evidence type="ECO:0000256" key="3">
    <source>
        <dbReference type="ARBA" id="ARBA00023163"/>
    </source>
</evidence>
<dbReference type="RefSeq" id="WP_067387243.1">
    <property type="nucleotide sequence ID" value="NZ_CP015839.1"/>
</dbReference>
<dbReference type="InterPro" id="IPR018060">
    <property type="entry name" value="HTH_AraC"/>
</dbReference>
<organism evidence="5 6">
    <name type="scientific">Marinobacterium aestuarii</name>
    <dbReference type="NCBI Taxonomy" id="1821621"/>
    <lineage>
        <taxon>Bacteria</taxon>
        <taxon>Pseudomonadati</taxon>
        <taxon>Pseudomonadota</taxon>
        <taxon>Gammaproteobacteria</taxon>
        <taxon>Oceanospirillales</taxon>
        <taxon>Oceanospirillaceae</taxon>
        <taxon>Marinobacterium</taxon>
    </lineage>
</organism>
<evidence type="ECO:0000313" key="5">
    <source>
        <dbReference type="EMBL" id="ANG65233.1"/>
    </source>
</evidence>
<dbReference type="Gene3D" id="1.10.10.60">
    <property type="entry name" value="Homeodomain-like"/>
    <property type="match status" value="1"/>
</dbReference>
<dbReference type="GO" id="GO:0000976">
    <property type="term" value="F:transcription cis-regulatory region binding"/>
    <property type="evidence" value="ECO:0007669"/>
    <property type="project" value="TreeGrafter"/>
</dbReference>
<evidence type="ECO:0000259" key="4">
    <source>
        <dbReference type="PROSITE" id="PS01124"/>
    </source>
</evidence>
<keyword evidence="6" id="KW-1185">Reference proteome</keyword>
<dbReference type="AlphaFoldDB" id="A0A1A9F673"/>
<dbReference type="KEGG" id="mars:A8C75_11830"/>
<dbReference type="SMART" id="SM00342">
    <property type="entry name" value="HTH_ARAC"/>
    <property type="match status" value="1"/>
</dbReference>
<reference evidence="5 6" key="2">
    <citation type="journal article" date="2018" name="Int. J. Syst. Evol. Microbiol.">
        <title>Marinobacterium aestuarii sp. nov., a benzene-degrading marine bacterium isolated from estuary sediment.</title>
        <authorList>
            <person name="Bae S.S."/>
            <person name="Jung J."/>
            <person name="Chung D."/>
            <person name="Baek K."/>
        </authorList>
    </citation>
    <scope>NUCLEOTIDE SEQUENCE [LARGE SCALE GENOMIC DNA]</scope>
    <source>
        <strain evidence="5 6">ST58-10</strain>
    </source>
</reference>
<dbReference type="InterPro" id="IPR020449">
    <property type="entry name" value="Tscrpt_reg_AraC-type_HTH"/>
</dbReference>
<dbReference type="PROSITE" id="PS01124">
    <property type="entry name" value="HTH_ARAC_FAMILY_2"/>
    <property type="match status" value="1"/>
</dbReference>
<dbReference type="PRINTS" id="PR00032">
    <property type="entry name" value="HTHARAC"/>
</dbReference>
<dbReference type="Pfam" id="PF12625">
    <property type="entry name" value="Arabinose_bd"/>
    <property type="match status" value="1"/>
</dbReference>
<keyword evidence="1" id="KW-0805">Transcription regulation</keyword>
<dbReference type="STRING" id="1821621.A8C75_11830"/>
<dbReference type="GO" id="GO:0003700">
    <property type="term" value="F:DNA-binding transcription factor activity"/>
    <property type="evidence" value="ECO:0007669"/>
    <property type="project" value="InterPro"/>
</dbReference>
<dbReference type="InterPro" id="IPR032687">
    <property type="entry name" value="AraC-type_N"/>
</dbReference>
<proteinExistence type="predicted"/>
<dbReference type="SUPFAM" id="SSF46689">
    <property type="entry name" value="Homeodomain-like"/>
    <property type="match status" value="1"/>
</dbReference>
<protein>
    <submittedName>
        <fullName evidence="5">AraC family transcriptional regulator</fullName>
    </submittedName>
</protein>
<dbReference type="PANTHER" id="PTHR47894">
    <property type="entry name" value="HTH-TYPE TRANSCRIPTIONAL REGULATOR GADX"/>
    <property type="match status" value="1"/>
</dbReference>
<keyword evidence="3" id="KW-0804">Transcription</keyword>
<feature type="domain" description="HTH araC/xylS-type" evidence="4">
    <location>
        <begin position="245"/>
        <end position="343"/>
    </location>
</feature>
<dbReference type="GO" id="GO:0005829">
    <property type="term" value="C:cytosol"/>
    <property type="evidence" value="ECO:0007669"/>
    <property type="project" value="TreeGrafter"/>
</dbReference>
<dbReference type="PANTHER" id="PTHR47894:SF1">
    <property type="entry name" value="HTH-TYPE TRANSCRIPTIONAL REGULATOR VQSM"/>
    <property type="match status" value="1"/>
</dbReference>
<dbReference type="Pfam" id="PF12833">
    <property type="entry name" value="HTH_18"/>
    <property type="match status" value="1"/>
</dbReference>
<accession>A0A1A9F673</accession>
<sequence>MSKSDAVAIDYVDSLLVHAEQKGYDVSSLLRSIGLSRADLEGREDFPAEQFGQLYQRMMWLVQDESFGMLSGGRMPNGTFRMMCFSMITCATLGEAVRRCSQFYEICKGPTVKPHIDIEGSNAVFRYVALSSMPADTVKRLVSNETPGLIRSSLSIWHHFMSWMLGYRLPLAKVGFTFAAQPNLNDYQNLFQCPLEFNAPENCLVFSAQQLDMPMMQNAETLRSFLRTAPYQLMVMVNGDRSVSAQVRGLIGRDFSRTPPTIIAAASALNMSSRTLRRQLEREGTTYQALKDQSRFAAAQEYLNYPDISVQDVASMLGFTEPSAFVRAFRKWSGMTPAVYRQSHRTEAGEPSPVAGL</sequence>
<dbReference type="EMBL" id="CP015839">
    <property type="protein sequence ID" value="ANG65233.1"/>
    <property type="molecule type" value="Genomic_DNA"/>
</dbReference>
<reference evidence="6" key="1">
    <citation type="submission" date="2016-05" db="EMBL/GenBank/DDBJ databases">
        <authorList>
            <person name="Baek K."/>
            <person name="Yang S.-J."/>
        </authorList>
    </citation>
    <scope>NUCLEOTIDE SEQUENCE [LARGE SCALE GENOMIC DNA]</scope>
    <source>
        <strain evidence="6">ST58-10</strain>
    </source>
</reference>